<dbReference type="HOGENOM" id="CLU_083593_2_0_6"/>
<dbReference type="STRING" id="1255043.TVNIR_1555"/>
<dbReference type="EMBL" id="CP003989">
    <property type="protein sequence ID" value="AGA33222.1"/>
    <property type="molecule type" value="Genomic_DNA"/>
</dbReference>
<comment type="subcellular location">
    <subcellularLocation>
        <location evidence="1">Periplasm</location>
    </subcellularLocation>
</comment>
<dbReference type="PATRIC" id="fig|1255043.3.peg.1575"/>
<dbReference type="Gene3D" id="3.40.30.10">
    <property type="entry name" value="Glutaredoxin"/>
    <property type="match status" value="1"/>
</dbReference>
<feature type="domain" description="Thioredoxin-like fold" evidence="2">
    <location>
        <begin position="54"/>
        <end position="166"/>
    </location>
</feature>
<keyword evidence="1" id="KW-0732">Signal</keyword>
<comment type="similarity">
    <text evidence="1">Belongs to the thioredoxin family. DsbC subfamily.</text>
</comment>
<dbReference type="InterPro" id="IPR036249">
    <property type="entry name" value="Thioredoxin-like_sf"/>
</dbReference>
<dbReference type="eggNOG" id="COG1651">
    <property type="taxonomic scope" value="Bacteria"/>
</dbReference>
<evidence type="ECO:0000313" key="3">
    <source>
        <dbReference type="EMBL" id="AGA33222.1"/>
    </source>
</evidence>
<dbReference type="Proteomes" id="UP000010809">
    <property type="component" value="Chromosome"/>
</dbReference>
<evidence type="ECO:0000313" key="4">
    <source>
        <dbReference type="Proteomes" id="UP000010809"/>
    </source>
</evidence>
<protein>
    <recommendedName>
        <fullName evidence="1">Thiol:disulfide interchange protein</fullName>
    </recommendedName>
</protein>
<dbReference type="KEGG" id="tni:TVNIR_1555"/>
<name>L0DW29_THIND</name>
<dbReference type="InterPro" id="IPR033954">
    <property type="entry name" value="DiS-bond_Isoase_DsbC/G"/>
</dbReference>
<keyword evidence="1" id="KW-0676">Redox-active center</keyword>
<feature type="signal peptide" evidence="1">
    <location>
        <begin position="1"/>
        <end position="22"/>
    </location>
</feature>
<dbReference type="CDD" id="cd03020">
    <property type="entry name" value="DsbA_DsbC_DsbG"/>
    <property type="match status" value="1"/>
</dbReference>
<keyword evidence="1" id="KW-0574">Periplasm</keyword>
<evidence type="ECO:0000259" key="2">
    <source>
        <dbReference type="Pfam" id="PF13098"/>
    </source>
</evidence>
<dbReference type="PANTHER" id="PTHR35272:SF3">
    <property type="entry name" value="THIOL:DISULFIDE INTERCHANGE PROTEIN DSBC"/>
    <property type="match status" value="1"/>
</dbReference>
<dbReference type="SUPFAM" id="SSF52833">
    <property type="entry name" value="Thioredoxin-like"/>
    <property type="match status" value="1"/>
</dbReference>
<gene>
    <name evidence="3" type="ordered locus">TVNIR_1555</name>
</gene>
<comment type="function">
    <text evidence="1">Required for disulfide bond formation in some periplasmic proteins. Acts by transferring its disulfide bond to other proteins and is reduced in the process.</text>
</comment>
<dbReference type="InterPro" id="IPR012336">
    <property type="entry name" value="Thioredoxin-like_fold"/>
</dbReference>
<dbReference type="AlphaFoldDB" id="L0DW29"/>
<proteinExistence type="inferred from homology"/>
<feature type="chain" id="PRO_5010002045" description="Thiol:disulfide interchange protein" evidence="1">
    <location>
        <begin position="23"/>
        <end position="172"/>
    </location>
</feature>
<organism evidence="3 4">
    <name type="scientific">Thioalkalivibrio nitratireducens (strain DSM 14787 / UNIQEM 213 / ALEN2)</name>
    <dbReference type="NCBI Taxonomy" id="1255043"/>
    <lineage>
        <taxon>Bacteria</taxon>
        <taxon>Pseudomonadati</taxon>
        <taxon>Pseudomonadota</taxon>
        <taxon>Gammaproteobacteria</taxon>
        <taxon>Chromatiales</taxon>
        <taxon>Ectothiorhodospiraceae</taxon>
        <taxon>Thioalkalivibrio</taxon>
    </lineage>
</organism>
<keyword evidence="4" id="KW-1185">Reference proteome</keyword>
<accession>L0DW29</accession>
<dbReference type="PANTHER" id="PTHR35272">
    <property type="entry name" value="THIOL:DISULFIDE INTERCHANGE PROTEIN DSBC-RELATED"/>
    <property type="match status" value="1"/>
</dbReference>
<dbReference type="GO" id="GO:0042597">
    <property type="term" value="C:periplasmic space"/>
    <property type="evidence" value="ECO:0007669"/>
    <property type="project" value="UniProtKB-SubCell"/>
</dbReference>
<dbReference type="RefSeq" id="WP_015258355.1">
    <property type="nucleotide sequence ID" value="NC_019902.2"/>
</dbReference>
<reference evidence="3" key="1">
    <citation type="submission" date="2015-12" db="EMBL/GenBank/DDBJ databases">
        <authorList>
            <person name="Tikhonova T.V."/>
            <person name="Pavlov A.R."/>
            <person name="Beletsky A.V."/>
            <person name="Mardanov A.V."/>
            <person name="Sorokin D.Y."/>
            <person name="Ravin N.V."/>
            <person name="Popov V.O."/>
        </authorList>
    </citation>
    <scope>NUCLEOTIDE SEQUENCE</scope>
    <source>
        <strain evidence="3">DSM 14787</strain>
    </source>
</reference>
<evidence type="ECO:0000256" key="1">
    <source>
        <dbReference type="RuleBase" id="RU364038"/>
    </source>
</evidence>
<dbReference type="InterPro" id="IPR051470">
    <property type="entry name" value="Thiol:disulfide_interchange"/>
</dbReference>
<dbReference type="Pfam" id="PF13098">
    <property type="entry name" value="Thioredoxin_2"/>
    <property type="match status" value="1"/>
</dbReference>
<sequence length="172" mass="19249">MRSLISLMLSMALLSPGPLVWASPSAQEALQERVWSLPEEELIIFSPEQPRFEVTVFTDVNCPFCRELHRHIEDFMIWDIRIRYAAFPTIGNALEQMEAVWCSENHHDAMTRAKRGEIVEAPACENPVADHLDLALSAGFFGTPAIVTPAGQVLYGRTSAASLVEVLKREAR</sequence>